<feature type="repeat" description="WD" evidence="4">
    <location>
        <begin position="93"/>
        <end position="133"/>
    </location>
</feature>
<keyword evidence="2 4" id="KW-0853">WD repeat</keyword>
<dbReference type="GO" id="GO:0010992">
    <property type="term" value="P:ubiquitin recycling"/>
    <property type="evidence" value="ECO:0007669"/>
    <property type="project" value="TreeGrafter"/>
</dbReference>
<gene>
    <name evidence="5" type="ORF">BpHYR1_009704</name>
</gene>
<evidence type="ECO:0000256" key="1">
    <source>
        <dbReference type="ARBA" id="ARBA00022490"/>
    </source>
</evidence>
<dbReference type="GO" id="GO:0005737">
    <property type="term" value="C:cytoplasm"/>
    <property type="evidence" value="ECO:0007669"/>
    <property type="project" value="TreeGrafter"/>
</dbReference>
<dbReference type="InterPro" id="IPR036322">
    <property type="entry name" value="WD40_repeat_dom_sf"/>
</dbReference>
<sequence>IWNKDNGECMQTLSGHSDMIKGLKVVNTNILSVSKDKHIYVWRTDSESFVKKVRSTESITCLAVLENGDLMTGSIEGFIRTWNIESSNFIDEFRAHDKSVYCILFLTPNMFVSCSADKTIKLWSLGSKNCRKIFDGHTEYVWCLEKVSDKKFLSGSKDAKIFLWNIEKTNYEIVFQAHKDIVRCIRMKNDEEFLSCSADGSVIEWNLSSSKQKQSLDLPGKIPINAIFITDENELVIALKDGTLQLWSSNFY</sequence>
<dbReference type="SUPFAM" id="SSF50978">
    <property type="entry name" value="WD40 repeat-like"/>
    <property type="match status" value="1"/>
</dbReference>
<evidence type="ECO:0000256" key="2">
    <source>
        <dbReference type="ARBA" id="ARBA00022574"/>
    </source>
</evidence>
<feature type="repeat" description="WD" evidence="4">
    <location>
        <begin position="134"/>
        <end position="174"/>
    </location>
</feature>
<dbReference type="AlphaFoldDB" id="A0A3M7P188"/>
<evidence type="ECO:0000256" key="4">
    <source>
        <dbReference type="PROSITE-ProRule" id="PRU00221"/>
    </source>
</evidence>
<dbReference type="InterPro" id="IPR015943">
    <property type="entry name" value="WD40/YVTN_repeat-like_dom_sf"/>
</dbReference>
<feature type="repeat" description="WD" evidence="4">
    <location>
        <begin position="175"/>
        <end position="215"/>
    </location>
</feature>
<comment type="caution">
    <text evidence="5">The sequence shown here is derived from an EMBL/GenBank/DDBJ whole genome shotgun (WGS) entry which is preliminary data.</text>
</comment>
<dbReference type="OrthoDB" id="8020218at2759"/>
<proteinExistence type="predicted"/>
<keyword evidence="6" id="KW-1185">Reference proteome</keyword>
<keyword evidence="1" id="KW-0963">Cytoplasm</keyword>
<evidence type="ECO:0000313" key="5">
    <source>
        <dbReference type="EMBL" id="RMZ92769.1"/>
    </source>
</evidence>
<dbReference type="CDD" id="cd00200">
    <property type="entry name" value="WD40"/>
    <property type="match status" value="1"/>
</dbReference>
<dbReference type="PANTHER" id="PTHR19849:SF0">
    <property type="entry name" value="PHOSPHOLIPASE A-2-ACTIVATING PROTEIN"/>
    <property type="match status" value="1"/>
</dbReference>
<dbReference type="EMBL" id="REGN01014320">
    <property type="protein sequence ID" value="RMZ92769.1"/>
    <property type="molecule type" value="Genomic_DNA"/>
</dbReference>
<dbReference type="PRINTS" id="PR00320">
    <property type="entry name" value="GPROTEINBRPT"/>
</dbReference>
<protein>
    <submittedName>
        <fullName evidence="5">F-box WD repeat-containing 7</fullName>
    </submittedName>
</protein>
<feature type="repeat" description="WD" evidence="4">
    <location>
        <begin position="13"/>
        <end position="52"/>
    </location>
</feature>
<dbReference type="SMART" id="SM00320">
    <property type="entry name" value="WD40"/>
    <property type="match status" value="6"/>
</dbReference>
<dbReference type="PROSITE" id="PS50294">
    <property type="entry name" value="WD_REPEATS_REGION"/>
    <property type="match status" value="1"/>
</dbReference>
<reference evidence="5 6" key="1">
    <citation type="journal article" date="2018" name="Sci. Rep.">
        <title>Genomic signatures of local adaptation to the degree of environmental predictability in rotifers.</title>
        <authorList>
            <person name="Franch-Gras L."/>
            <person name="Hahn C."/>
            <person name="Garcia-Roger E.M."/>
            <person name="Carmona M.J."/>
            <person name="Serra M."/>
            <person name="Gomez A."/>
        </authorList>
    </citation>
    <scope>NUCLEOTIDE SEQUENCE [LARGE SCALE GENOMIC DNA]</scope>
    <source>
        <strain evidence="5">HYR1</strain>
    </source>
</reference>
<name>A0A3M7P188_BRAPC</name>
<dbReference type="GO" id="GO:0043161">
    <property type="term" value="P:proteasome-mediated ubiquitin-dependent protein catabolic process"/>
    <property type="evidence" value="ECO:0007669"/>
    <property type="project" value="TreeGrafter"/>
</dbReference>
<evidence type="ECO:0000313" key="6">
    <source>
        <dbReference type="Proteomes" id="UP000276133"/>
    </source>
</evidence>
<dbReference type="GO" id="GO:0043130">
    <property type="term" value="F:ubiquitin binding"/>
    <property type="evidence" value="ECO:0007669"/>
    <property type="project" value="TreeGrafter"/>
</dbReference>
<dbReference type="Pfam" id="PF00400">
    <property type="entry name" value="WD40"/>
    <property type="match status" value="4"/>
</dbReference>
<dbReference type="STRING" id="10195.A0A3M7P188"/>
<feature type="non-terminal residue" evidence="5">
    <location>
        <position position="1"/>
    </location>
</feature>
<dbReference type="InterPro" id="IPR020472">
    <property type="entry name" value="WD40_PAC1"/>
</dbReference>
<evidence type="ECO:0000256" key="3">
    <source>
        <dbReference type="ARBA" id="ARBA00022737"/>
    </source>
</evidence>
<dbReference type="InterPro" id="IPR001680">
    <property type="entry name" value="WD40_rpt"/>
</dbReference>
<organism evidence="5 6">
    <name type="scientific">Brachionus plicatilis</name>
    <name type="common">Marine rotifer</name>
    <name type="synonym">Brachionus muelleri</name>
    <dbReference type="NCBI Taxonomy" id="10195"/>
    <lineage>
        <taxon>Eukaryota</taxon>
        <taxon>Metazoa</taxon>
        <taxon>Spiralia</taxon>
        <taxon>Gnathifera</taxon>
        <taxon>Rotifera</taxon>
        <taxon>Eurotatoria</taxon>
        <taxon>Monogononta</taxon>
        <taxon>Pseudotrocha</taxon>
        <taxon>Ploima</taxon>
        <taxon>Brachionidae</taxon>
        <taxon>Brachionus</taxon>
    </lineage>
</organism>
<keyword evidence="3" id="KW-0677">Repeat</keyword>
<dbReference type="Gene3D" id="2.130.10.10">
    <property type="entry name" value="YVTN repeat-like/Quinoprotein amine dehydrogenase"/>
    <property type="match status" value="2"/>
</dbReference>
<dbReference type="Proteomes" id="UP000276133">
    <property type="component" value="Unassembled WGS sequence"/>
</dbReference>
<dbReference type="PANTHER" id="PTHR19849">
    <property type="entry name" value="PHOSPHOLIPASE A-2-ACTIVATING PROTEIN"/>
    <property type="match status" value="1"/>
</dbReference>
<dbReference type="PROSITE" id="PS50082">
    <property type="entry name" value="WD_REPEATS_2"/>
    <property type="match status" value="4"/>
</dbReference>
<accession>A0A3M7P188</accession>
<dbReference type="GO" id="GO:0005634">
    <property type="term" value="C:nucleus"/>
    <property type="evidence" value="ECO:0007669"/>
    <property type="project" value="TreeGrafter"/>
</dbReference>